<evidence type="ECO:0000256" key="1">
    <source>
        <dbReference type="SAM" id="Phobius"/>
    </source>
</evidence>
<dbReference type="GO" id="GO:0036038">
    <property type="term" value="C:MKS complex"/>
    <property type="evidence" value="ECO:0007669"/>
    <property type="project" value="InterPro"/>
</dbReference>
<gene>
    <name evidence="2" type="ORF">BATDEDRAFT_89929</name>
</gene>
<feature type="transmembrane region" description="Helical" evidence="1">
    <location>
        <begin position="648"/>
        <end position="666"/>
    </location>
</feature>
<evidence type="ECO:0008006" key="4">
    <source>
        <dbReference type="Google" id="ProtNLM"/>
    </source>
</evidence>
<dbReference type="GO" id="GO:0060271">
    <property type="term" value="P:cilium assembly"/>
    <property type="evidence" value="ECO:0000318"/>
    <property type="project" value="GO_Central"/>
</dbReference>
<reference evidence="2 3" key="1">
    <citation type="submission" date="2009-12" db="EMBL/GenBank/DDBJ databases">
        <title>The draft genome of Batrachochytrium dendrobatidis.</title>
        <authorList>
            <consortium name="US DOE Joint Genome Institute (JGI-PGF)"/>
            <person name="Kuo A."/>
            <person name="Salamov A."/>
            <person name="Schmutz J."/>
            <person name="Lucas S."/>
            <person name="Pitluck S."/>
            <person name="Rosenblum E."/>
            <person name="Stajich J."/>
            <person name="Eisen M."/>
            <person name="Grigoriev I.V."/>
        </authorList>
    </citation>
    <scope>NUCLEOTIDE SEQUENCE [LARGE SCALE GENOMIC DNA]</scope>
    <source>
        <strain evidence="3">JAM81 / FGSC 10211</strain>
    </source>
</reference>
<dbReference type="EMBL" id="GL882886">
    <property type="protein sequence ID" value="EGF79295.1"/>
    <property type="molecule type" value="Genomic_DNA"/>
</dbReference>
<dbReference type="PANTHER" id="PTHR21274:SF0">
    <property type="entry name" value="MECKELIN"/>
    <property type="match status" value="1"/>
</dbReference>
<feature type="transmembrane region" description="Helical" evidence="1">
    <location>
        <begin position="678"/>
        <end position="696"/>
    </location>
</feature>
<dbReference type="OMA" id="YITENKG"/>
<feature type="transmembrane region" description="Helical" evidence="1">
    <location>
        <begin position="249"/>
        <end position="267"/>
    </location>
</feature>
<dbReference type="OrthoDB" id="419138at2759"/>
<accession>F4P656</accession>
<name>F4P656_BATDJ</name>
<dbReference type="HOGENOM" id="CLU_010935_0_0_1"/>
<dbReference type="RefSeq" id="XP_006680091.1">
    <property type="nucleotide sequence ID" value="XM_006680028.1"/>
</dbReference>
<dbReference type="PANTHER" id="PTHR21274">
    <property type="entry name" value="MECKELIN"/>
    <property type="match status" value="1"/>
</dbReference>
<keyword evidence="1" id="KW-0472">Membrane</keyword>
<keyword evidence="3" id="KW-1185">Reference proteome</keyword>
<evidence type="ECO:0000313" key="3">
    <source>
        <dbReference type="Proteomes" id="UP000007241"/>
    </source>
</evidence>
<feature type="transmembrane region" description="Helical" evidence="1">
    <location>
        <begin position="437"/>
        <end position="459"/>
    </location>
</feature>
<protein>
    <recommendedName>
        <fullName evidence="4">Meckelin</fullName>
    </recommendedName>
</protein>
<sequence length="713" mass="81403">MAKSRQSILSSPYDDQPIGLPWLYYGIVNHESPQTTQQKIPNVVLDSTGLSGSLRLPFVLGVYHLNGSFLGYQNLTTQFQLCSTDSLTASNWDRVARDYTNTCLLNLYNLVSQNYDTYFYELFLAQPLGQLYPVPIRISNYRTVSGLQINRNPSMIDWSNSQLFRRFFLIDTASGIVNGATTIVRFPSSISITIFKASDVGKITLPIVDITYTEREISAISETDKSIFSTTPISFSVAYVQDYSVIKQVLMYTFVIAIAVGLVYAFYTTRLWSSRNLGPYDSIDIRFIFRLLVNVCGALGPIMGSYLFVVVVCFFIFFKIQSVLFIYIPYNPSDMSLVTMAVAGITVAEFVYIAKLMIVQCTTHVFFIDWERSKGYVVGSGNDETTAMISPIHQRVHVGFTLVALLALLEGLGWRYLATSYAGFSDLSIDTPNPLLLVAVDSLLWMLLIIVQVVFQAIYSRFHRNKLLQYIDILSLSNISLFVFDSQCHGYYVHGRSVHSFADTNMDELNNFLRKEENDMVPRRGLHDTNQQAFEIFVTRTMRTAFDKIFDQSIVLQQEAQRLNNMVNRLTINDIKGGSFKDPIKPAAEPQIKEYHQVNRFLRSFIDQNLKEIPYIIRKKTYFEQFFAAPDPSEGNVFFPNDSGYSRILLYGMEMHLMFAYTYLFAFVDTLTNSPAKAAIVVWVVHFIICSIRRHFGEINMSKKTLLDWKFLV</sequence>
<dbReference type="Proteomes" id="UP000007241">
    <property type="component" value="Unassembled WGS sequence"/>
</dbReference>
<dbReference type="GeneID" id="18243685"/>
<dbReference type="InterPro" id="IPR019170">
    <property type="entry name" value="Meckelin"/>
</dbReference>
<dbReference type="Pfam" id="PF09773">
    <property type="entry name" value="Meckelin"/>
    <property type="match status" value="1"/>
</dbReference>
<feature type="transmembrane region" description="Helical" evidence="1">
    <location>
        <begin position="337"/>
        <end position="358"/>
    </location>
</feature>
<feature type="transmembrane region" description="Helical" evidence="1">
    <location>
        <begin position="287"/>
        <end position="317"/>
    </location>
</feature>
<proteinExistence type="predicted"/>
<evidence type="ECO:0000313" key="2">
    <source>
        <dbReference type="EMBL" id="EGF79295.1"/>
    </source>
</evidence>
<dbReference type="STRING" id="684364.F4P656"/>
<keyword evidence="1" id="KW-1133">Transmembrane helix</keyword>
<dbReference type="AlphaFoldDB" id="F4P656"/>
<feature type="transmembrane region" description="Helical" evidence="1">
    <location>
        <begin position="398"/>
        <end position="417"/>
    </location>
</feature>
<dbReference type="InParanoid" id="F4P656"/>
<keyword evidence="1" id="KW-0812">Transmembrane</keyword>
<dbReference type="GO" id="GO:0035869">
    <property type="term" value="C:ciliary transition zone"/>
    <property type="evidence" value="ECO:0000318"/>
    <property type="project" value="GO_Central"/>
</dbReference>
<organism evidence="2 3">
    <name type="scientific">Batrachochytrium dendrobatidis (strain JAM81 / FGSC 10211)</name>
    <name type="common">Frog chytrid fungus</name>
    <dbReference type="NCBI Taxonomy" id="684364"/>
    <lineage>
        <taxon>Eukaryota</taxon>
        <taxon>Fungi</taxon>
        <taxon>Fungi incertae sedis</taxon>
        <taxon>Chytridiomycota</taxon>
        <taxon>Chytridiomycota incertae sedis</taxon>
        <taxon>Chytridiomycetes</taxon>
        <taxon>Rhizophydiales</taxon>
        <taxon>Rhizophydiales incertae sedis</taxon>
        <taxon>Batrachochytrium</taxon>
    </lineage>
</organism>